<feature type="transmembrane region" description="Helical" evidence="8">
    <location>
        <begin position="219"/>
        <end position="244"/>
    </location>
</feature>
<name>A0A1V3JQ97_9PAST</name>
<dbReference type="SUPFAM" id="SSF103473">
    <property type="entry name" value="MFS general substrate transporter"/>
    <property type="match status" value="1"/>
</dbReference>
<evidence type="ECO:0000256" key="4">
    <source>
        <dbReference type="ARBA" id="ARBA00022475"/>
    </source>
</evidence>
<comment type="similarity">
    <text evidence="2 8">Belongs to the major facilitator superfamily. Bcr/CmlA family.</text>
</comment>
<dbReference type="RefSeq" id="WP_077423838.1">
    <property type="nucleotide sequence ID" value="NZ_MLHQ01000015.1"/>
</dbReference>
<gene>
    <name evidence="10" type="ORF">BKL49_06620</name>
</gene>
<comment type="caution">
    <text evidence="10">The sequence shown here is derived from an EMBL/GenBank/DDBJ whole genome shotgun (WGS) entry which is preliminary data.</text>
</comment>
<feature type="transmembrane region" description="Helical" evidence="8">
    <location>
        <begin position="373"/>
        <end position="391"/>
    </location>
</feature>
<feature type="domain" description="Major facilitator superfamily (MFS) profile" evidence="9">
    <location>
        <begin position="12"/>
        <end position="397"/>
    </location>
</feature>
<feature type="transmembrane region" description="Helical" evidence="8">
    <location>
        <begin position="250"/>
        <end position="269"/>
    </location>
</feature>
<feature type="transmembrane region" description="Helical" evidence="8">
    <location>
        <begin position="78"/>
        <end position="101"/>
    </location>
</feature>
<evidence type="ECO:0000313" key="11">
    <source>
        <dbReference type="Proteomes" id="UP000188602"/>
    </source>
</evidence>
<dbReference type="CDD" id="cd17320">
    <property type="entry name" value="MFS_MdfA_MDR_like"/>
    <property type="match status" value="1"/>
</dbReference>
<feature type="transmembrane region" description="Helical" evidence="8">
    <location>
        <begin position="305"/>
        <end position="324"/>
    </location>
</feature>
<protein>
    <recommendedName>
        <fullName evidence="8">Bcr/CflA family efflux transporter</fullName>
    </recommendedName>
</protein>
<feature type="transmembrane region" description="Helical" evidence="8">
    <location>
        <begin position="281"/>
        <end position="299"/>
    </location>
</feature>
<dbReference type="InterPro" id="IPR011701">
    <property type="entry name" value="MFS"/>
</dbReference>
<evidence type="ECO:0000259" key="9">
    <source>
        <dbReference type="PROSITE" id="PS50850"/>
    </source>
</evidence>
<reference evidence="10 11" key="1">
    <citation type="submission" date="2016-10" db="EMBL/GenBank/DDBJ databases">
        <title>Rodentibacter gen. nov. and new species.</title>
        <authorList>
            <person name="Christensen H."/>
        </authorList>
    </citation>
    <scope>NUCLEOTIDE SEQUENCE [LARGE SCALE GENOMIC DNA]</scope>
    <source>
        <strain evidence="10 11">Ac151</strain>
    </source>
</reference>
<dbReference type="InterPro" id="IPR020846">
    <property type="entry name" value="MFS_dom"/>
</dbReference>
<dbReference type="Pfam" id="PF07690">
    <property type="entry name" value="MFS_1"/>
    <property type="match status" value="1"/>
</dbReference>
<evidence type="ECO:0000313" key="10">
    <source>
        <dbReference type="EMBL" id="OOF58577.1"/>
    </source>
</evidence>
<dbReference type="InterPro" id="IPR036259">
    <property type="entry name" value="MFS_trans_sf"/>
</dbReference>
<dbReference type="OrthoDB" id="9814303at2"/>
<evidence type="ECO:0000256" key="1">
    <source>
        <dbReference type="ARBA" id="ARBA00004651"/>
    </source>
</evidence>
<evidence type="ECO:0000256" key="6">
    <source>
        <dbReference type="ARBA" id="ARBA00022989"/>
    </source>
</evidence>
<dbReference type="Gene3D" id="1.20.1720.10">
    <property type="entry name" value="Multidrug resistance protein D"/>
    <property type="match status" value="1"/>
</dbReference>
<keyword evidence="5 8" id="KW-0812">Transmembrane</keyword>
<keyword evidence="7 8" id="KW-0472">Membrane</keyword>
<keyword evidence="11" id="KW-1185">Reference proteome</keyword>
<dbReference type="PANTHER" id="PTHR23502:SF132">
    <property type="entry name" value="POLYAMINE TRANSPORTER 2-RELATED"/>
    <property type="match status" value="1"/>
</dbReference>
<dbReference type="NCBIfam" id="NF008314">
    <property type="entry name" value="PRK11102.1"/>
    <property type="match status" value="1"/>
</dbReference>
<dbReference type="STRING" id="1907939.BKL49_06620"/>
<feature type="transmembrane region" description="Helical" evidence="8">
    <location>
        <begin position="166"/>
        <end position="186"/>
    </location>
</feature>
<feature type="transmembrane region" description="Helical" evidence="8">
    <location>
        <begin position="12"/>
        <end position="37"/>
    </location>
</feature>
<evidence type="ECO:0000256" key="2">
    <source>
        <dbReference type="ARBA" id="ARBA00006236"/>
    </source>
</evidence>
<keyword evidence="8" id="KW-0997">Cell inner membrane</keyword>
<dbReference type="GO" id="GO:1990961">
    <property type="term" value="P:xenobiotic detoxification by transmembrane export across the plasma membrane"/>
    <property type="evidence" value="ECO:0007669"/>
    <property type="project" value="InterPro"/>
</dbReference>
<keyword evidence="6 8" id="KW-1133">Transmembrane helix</keyword>
<feature type="transmembrane region" description="Helical" evidence="8">
    <location>
        <begin position="107"/>
        <end position="128"/>
    </location>
</feature>
<dbReference type="GO" id="GO:0005886">
    <property type="term" value="C:plasma membrane"/>
    <property type="evidence" value="ECO:0007669"/>
    <property type="project" value="UniProtKB-SubCell"/>
</dbReference>
<feature type="transmembrane region" description="Helical" evidence="8">
    <location>
        <begin position="345"/>
        <end position="367"/>
    </location>
</feature>
<accession>A0A1V3JQ97</accession>
<dbReference type="AlphaFoldDB" id="A0A1V3JQ97"/>
<comment type="subcellular location">
    <subcellularLocation>
        <location evidence="8">Cell inner membrane</location>
        <topology evidence="8">Multi-pass membrane protein</topology>
    </subcellularLocation>
    <subcellularLocation>
        <location evidence="1">Cell membrane</location>
        <topology evidence="1">Multi-pass membrane protein</topology>
    </subcellularLocation>
</comment>
<sequence>MNKIPVTSHIIFIITLGLLSMLPPLAVDMYLPALLAISTDLNVEAENSQYTLTFFAYGMALGQLCWGPISDSMGRKPIILLGIAISSFIALCLPNITSIITFTLLRFIQGFFASASVVVVGALLRDLFNKNELSKIMSSVSLVFMVAPLLAPIIGGYIVTYAHWSIIFYIIGFMGVVSLYLVWRLIPETHRLENRIPLNWRIVVQNFIQFWQRKTIRGYILATSFSFGGLFAVITTGSIVYIGVYGISPAQFGYFFILNILVMIGVAFLNRKWVVHWGTEMMLRIGLTLQFIAGVWLVLTQLFDLGFWSMTFGIALFVGQNSLISTNTMASVLTQFPTLAGTANSLIGGIRFATGAIVGSCITILQINSAAPMLYTMFCCTLIASIGYYGLTYRCIR</sequence>
<keyword evidence="4" id="KW-1003">Cell membrane</keyword>
<dbReference type="Proteomes" id="UP000188602">
    <property type="component" value="Unassembled WGS sequence"/>
</dbReference>
<organism evidence="10 11">
    <name type="scientific">Rodentibacter myodis</name>
    <dbReference type="NCBI Taxonomy" id="1907939"/>
    <lineage>
        <taxon>Bacteria</taxon>
        <taxon>Pseudomonadati</taxon>
        <taxon>Pseudomonadota</taxon>
        <taxon>Gammaproteobacteria</taxon>
        <taxon>Pasteurellales</taxon>
        <taxon>Pasteurellaceae</taxon>
        <taxon>Rodentibacter</taxon>
    </lineage>
</organism>
<dbReference type="PROSITE" id="PS50850">
    <property type="entry name" value="MFS"/>
    <property type="match status" value="1"/>
</dbReference>
<keyword evidence="3 8" id="KW-0813">Transport</keyword>
<evidence type="ECO:0000256" key="7">
    <source>
        <dbReference type="ARBA" id="ARBA00023136"/>
    </source>
</evidence>
<evidence type="ECO:0000256" key="8">
    <source>
        <dbReference type="RuleBase" id="RU365088"/>
    </source>
</evidence>
<evidence type="ECO:0000256" key="5">
    <source>
        <dbReference type="ARBA" id="ARBA00022692"/>
    </source>
</evidence>
<dbReference type="PANTHER" id="PTHR23502">
    <property type="entry name" value="MAJOR FACILITATOR SUPERFAMILY"/>
    <property type="match status" value="1"/>
</dbReference>
<feature type="transmembrane region" description="Helical" evidence="8">
    <location>
        <begin position="49"/>
        <end position="66"/>
    </location>
</feature>
<dbReference type="EMBL" id="MLHQ01000015">
    <property type="protein sequence ID" value="OOF58577.1"/>
    <property type="molecule type" value="Genomic_DNA"/>
</dbReference>
<proteinExistence type="inferred from homology"/>
<dbReference type="NCBIfam" id="TIGR00710">
    <property type="entry name" value="efflux_Bcr_CflA"/>
    <property type="match status" value="1"/>
</dbReference>
<feature type="transmembrane region" description="Helical" evidence="8">
    <location>
        <begin position="140"/>
        <end position="160"/>
    </location>
</feature>
<dbReference type="InterPro" id="IPR004812">
    <property type="entry name" value="Efflux_drug-R_Bcr/CmlA"/>
</dbReference>
<dbReference type="GO" id="GO:0015385">
    <property type="term" value="F:sodium:proton antiporter activity"/>
    <property type="evidence" value="ECO:0007669"/>
    <property type="project" value="TreeGrafter"/>
</dbReference>
<dbReference type="GO" id="GO:0042910">
    <property type="term" value="F:xenobiotic transmembrane transporter activity"/>
    <property type="evidence" value="ECO:0007669"/>
    <property type="project" value="InterPro"/>
</dbReference>
<evidence type="ECO:0000256" key="3">
    <source>
        <dbReference type="ARBA" id="ARBA00022448"/>
    </source>
</evidence>